<reference evidence="2 3" key="1">
    <citation type="journal article" date="2013" name="BMC Genomics">
        <title>Genomics-driven discovery of the pneumocandin biosynthetic gene cluster in the fungus Glarea lozoyensis.</title>
        <authorList>
            <person name="Chen L."/>
            <person name="Yue Q."/>
            <person name="Zhang X."/>
            <person name="Xiang M."/>
            <person name="Wang C."/>
            <person name="Li S."/>
            <person name="Che Y."/>
            <person name="Ortiz-Lopez F.J."/>
            <person name="Bills G.F."/>
            <person name="Liu X."/>
            <person name="An Z."/>
        </authorList>
    </citation>
    <scope>NUCLEOTIDE SEQUENCE [LARGE SCALE GENOMIC DNA]</scope>
    <source>
        <strain evidence="3">ATCC 20868 / MF5171</strain>
    </source>
</reference>
<dbReference type="Proteomes" id="UP000016922">
    <property type="component" value="Unassembled WGS sequence"/>
</dbReference>
<dbReference type="PANTHER" id="PTHR33112">
    <property type="entry name" value="DOMAIN PROTEIN, PUTATIVE-RELATED"/>
    <property type="match status" value="1"/>
</dbReference>
<dbReference type="InterPro" id="IPR010730">
    <property type="entry name" value="HET"/>
</dbReference>
<accession>S3D8Z1</accession>
<dbReference type="OrthoDB" id="5125733at2759"/>
<gene>
    <name evidence="2" type="ORF">GLAREA_06622</name>
</gene>
<dbReference type="AlphaFoldDB" id="S3D8Z1"/>
<sequence length="749" mass="84032">MLCACCQAIDLRGRAKDIGMWSLADHLELRDNKHDSFRYTRLSYHSTLEAMFSAISQGCEFCELLCPIYDEAAPHLRREHAHFYPNGSSEAMQSMPIPLDSRPNLRIIKEDHCSITPATLIKLDPKYKKVLRKAIEEGSENQRLRQSCALGLQLGLSTPNDPSRVINVAILGLLADKNDPLVQQGLFGSREATVGTDFSLAKAWLQRCSQDHNSFGCKSDNVQRPLPTRVIFVGDNVNEVALCETSGGHGRFAALSHCWGEQAKWTTTKQHPKLPPYDDFPGNFQDAIVLTRKLGIRYLWIDALCILQDCIADWQKECADMTNIYRNAEVTISVQDNPSSSNTGFLKTHATSAYKSFDWHGLRVSQQASASRDPFGSLRRTVIDSRGWILQERLLSRRILHFSKKMMSWECSQAVYKDDFHYPMSVHPRLPKHQLFELDTLSKFSLCEYWHSVVEDYSTRSPTISGDKFPAISGLAALFAQAFRAQYIAGLWCRRFVLGLCWRVIEPTASDGDASAEAWVAPSWSWAFQRNVCWAYSYDVDMLEDAPHLKSVHRAMMVKSYDISIAGHDPFGALKSASVLILGKLQSCSVVQLTRRGPSEGKPRGFYVVDHDGCPLGTVDFDDLSGKTTMSTKGQSGLNQAAGSELCCVGVFTLLVYSLLYIVRNGGGTDHTPVTHALYCSQSNLRRTHSAELDWQRLVGHLGLSMRNILMVVIGVPLAFRTTLHRSRSTEYDVFSTMSNEDKSYCCSW</sequence>
<feature type="domain" description="Heterokaryon incompatibility" evidence="1">
    <location>
        <begin position="252"/>
        <end position="392"/>
    </location>
</feature>
<dbReference type="STRING" id="1116229.S3D8Z1"/>
<keyword evidence="3" id="KW-1185">Reference proteome</keyword>
<protein>
    <recommendedName>
        <fullName evidence="1">Heterokaryon incompatibility domain-containing protein</fullName>
    </recommendedName>
</protein>
<evidence type="ECO:0000259" key="1">
    <source>
        <dbReference type="Pfam" id="PF06985"/>
    </source>
</evidence>
<dbReference type="EMBL" id="KE145357">
    <property type="protein sequence ID" value="EPE33609.1"/>
    <property type="molecule type" value="Genomic_DNA"/>
</dbReference>
<dbReference type="Pfam" id="PF06985">
    <property type="entry name" value="HET"/>
    <property type="match status" value="1"/>
</dbReference>
<evidence type="ECO:0000313" key="2">
    <source>
        <dbReference type="EMBL" id="EPE33609.1"/>
    </source>
</evidence>
<name>S3D8Z1_GLAL2</name>
<evidence type="ECO:0000313" key="3">
    <source>
        <dbReference type="Proteomes" id="UP000016922"/>
    </source>
</evidence>
<organism evidence="2 3">
    <name type="scientific">Glarea lozoyensis (strain ATCC 20868 / MF5171)</name>
    <dbReference type="NCBI Taxonomy" id="1116229"/>
    <lineage>
        <taxon>Eukaryota</taxon>
        <taxon>Fungi</taxon>
        <taxon>Dikarya</taxon>
        <taxon>Ascomycota</taxon>
        <taxon>Pezizomycotina</taxon>
        <taxon>Leotiomycetes</taxon>
        <taxon>Helotiales</taxon>
        <taxon>Helotiaceae</taxon>
        <taxon>Glarea</taxon>
    </lineage>
</organism>
<dbReference type="RefSeq" id="XP_008078761.1">
    <property type="nucleotide sequence ID" value="XM_008080570.1"/>
</dbReference>
<dbReference type="GeneID" id="19465675"/>
<dbReference type="PANTHER" id="PTHR33112:SF16">
    <property type="entry name" value="HETEROKARYON INCOMPATIBILITY DOMAIN-CONTAINING PROTEIN"/>
    <property type="match status" value="1"/>
</dbReference>
<dbReference type="KEGG" id="glz:GLAREA_06622"/>
<proteinExistence type="predicted"/>
<dbReference type="HOGENOM" id="CLU_002639_2_12_1"/>